<dbReference type="PROSITE" id="PS50935">
    <property type="entry name" value="SSB"/>
    <property type="match status" value="1"/>
</dbReference>
<dbReference type="Proteomes" id="UP000639051">
    <property type="component" value="Unassembled WGS sequence"/>
</dbReference>
<dbReference type="InterPro" id="IPR012340">
    <property type="entry name" value="NA-bd_OB-fold"/>
</dbReference>
<sequence length="33" mass="3380">MTVTGNLVAAPRLDRTPAGTPVANFTIATAPRV</sequence>
<gene>
    <name evidence="3" type="ORF">JJE72_16015</name>
</gene>
<evidence type="ECO:0000313" key="4">
    <source>
        <dbReference type="Proteomes" id="UP000639051"/>
    </source>
</evidence>
<protein>
    <submittedName>
        <fullName evidence="3">Single-stranded DNA-binding protein</fullName>
    </submittedName>
</protein>
<dbReference type="InterPro" id="IPR000424">
    <property type="entry name" value="Primosome_PriB/ssb"/>
</dbReference>
<evidence type="ECO:0000256" key="2">
    <source>
        <dbReference type="PROSITE-ProRule" id="PRU00252"/>
    </source>
</evidence>
<accession>A0ABS1K5T3</accession>
<proteinExistence type="predicted"/>
<evidence type="ECO:0000256" key="1">
    <source>
        <dbReference type="ARBA" id="ARBA00023125"/>
    </source>
</evidence>
<name>A0ABS1K5T3_9MICC</name>
<keyword evidence="4" id="KW-1185">Reference proteome</keyword>
<dbReference type="RefSeq" id="WP_189695164.1">
    <property type="nucleotide sequence ID" value="NZ_BNCM01000018.1"/>
</dbReference>
<dbReference type="GO" id="GO:0003677">
    <property type="term" value="F:DNA binding"/>
    <property type="evidence" value="ECO:0007669"/>
    <property type="project" value="UniProtKB-KW"/>
</dbReference>
<reference evidence="3 4" key="1">
    <citation type="submission" date="2021-01" db="EMBL/GenBank/DDBJ databases">
        <title>Genome public.</title>
        <authorList>
            <person name="Liu C."/>
            <person name="Sun Q."/>
        </authorList>
    </citation>
    <scope>NUCLEOTIDE SEQUENCE [LARGE SCALE GENOMIC DNA]</scope>
    <source>
        <strain evidence="3 4">JC656</strain>
    </source>
</reference>
<comment type="caution">
    <text evidence="3">The sequence shown here is derived from an EMBL/GenBank/DDBJ whole genome shotgun (WGS) entry which is preliminary data.</text>
</comment>
<evidence type="ECO:0000313" key="3">
    <source>
        <dbReference type="EMBL" id="MBL0707000.1"/>
    </source>
</evidence>
<keyword evidence="1 2" id="KW-0238">DNA-binding</keyword>
<dbReference type="EMBL" id="JAERRC010000041">
    <property type="protein sequence ID" value="MBL0707000.1"/>
    <property type="molecule type" value="Genomic_DNA"/>
</dbReference>
<dbReference type="SUPFAM" id="SSF50249">
    <property type="entry name" value="Nucleic acid-binding proteins"/>
    <property type="match status" value="1"/>
</dbReference>
<dbReference type="Gene3D" id="2.40.50.140">
    <property type="entry name" value="Nucleic acid-binding proteins"/>
    <property type="match status" value="1"/>
</dbReference>
<organism evidence="3 4">
    <name type="scientific">Sinomonas cellulolyticus</name>
    <dbReference type="NCBI Taxonomy" id="2801916"/>
    <lineage>
        <taxon>Bacteria</taxon>
        <taxon>Bacillati</taxon>
        <taxon>Actinomycetota</taxon>
        <taxon>Actinomycetes</taxon>
        <taxon>Micrococcales</taxon>
        <taxon>Micrococcaceae</taxon>
        <taxon>Sinomonas</taxon>
    </lineage>
</organism>